<dbReference type="VEuPathDB" id="FungiDB:PC9H_011314"/>
<keyword evidence="1" id="KW-0732">Signal</keyword>
<feature type="chain" id="PRO_5034203081" evidence="1">
    <location>
        <begin position="17"/>
        <end position="151"/>
    </location>
</feature>
<dbReference type="GeneID" id="59381132"/>
<protein>
    <submittedName>
        <fullName evidence="2">Uncharacterized protein</fullName>
    </submittedName>
</protein>
<accession>A0A8H6ZIF7</accession>
<proteinExistence type="predicted"/>
<reference evidence="2" key="1">
    <citation type="submission" date="2019-07" db="EMBL/GenBank/DDBJ databases">
        <authorList>
            <person name="Palmer J.M."/>
        </authorList>
    </citation>
    <scope>NUCLEOTIDE SEQUENCE</scope>
    <source>
        <strain evidence="2">PC9</strain>
    </source>
</reference>
<feature type="signal peptide" evidence="1">
    <location>
        <begin position="1"/>
        <end position="16"/>
    </location>
</feature>
<dbReference type="OrthoDB" id="10314400at2759"/>
<comment type="caution">
    <text evidence="2">The sequence shown here is derived from an EMBL/GenBank/DDBJ whole genome shotgun (WGS) entry which is preliminary data.</text>
</comment>
<evidence type="ECO:0000256" key="1">
    <source>
        <dbReference type="SAM" id="SignalP"/>
    </source>
</evidence>
<organism evidence="2 3">
    <name type="scientific">Pleurotus ostreatus</name>
    <name type="common">Oyster mushroom</name>
    <name type="synonym">White-rot fungus</name>
    <dbReference type="NCBI Taxonomy" id="5322"/>
    <lineage>
        <taxon>Eukaryota</taxon>
        <taxon>Fungi</taxon>
        <taxon>Dikarya</taxon>
        <taxon>Basidiomycota</taxon>
        <taxon>Agaricomycotina</taxon>
        <taxon>Agaricomycetes</taxon>
        <taxon>Agaricomycetidae</taxon>
        <taxon>Agaricales</taxon>
        <taxon>Pleurotineae</taxon>
        <taxon>Pleurotaceae</taxon>
        <taxon>Pleurotus</taxon>
    </lineage>
</organism>
<dbReference type="AlphaFoldDB" id="A0A8H6ZIF7"/>
<evidence type="ECO:0000313" key="3">
    <source>
        <dbReference type="Proteomes" id="UP000623687"/>
    </source>
</evidence>
<dbReference type="RefSeq" id="XP_036626654.1">
    <property type="nucleotide sequence ID" value="XM_036780799.1"/>
</dbReference>
<dbReference type="EMBL" id="JACETU010000009">
    <property type="protein sequence ID" value="KAF7420796.1"/>
    <property type="molecule type" value="Genomic_DNA"/>
</dbReference>
<gene>
    <name evidence="2" type="ORF">PC9H_011314</name>
</gene>
<dbReference type="Proteomes" id="UP000623687">
    <property type="component" value="Unassembled WGS sequence"/>
</dbReference>
<sequence length="151" mass="16025">MRAAFVVLALSFFAVARPFVGDIDVRSVDEASLQSTPETLRKIVGALKDTVKTQGKALLSDLAGKACDHVQAKLATREVDSSDLENTIDAVADKMYEEWIAEHDATTLEDSGMFLKNLATALGGAVQKTIKGAASDLVGQGCEEVQAKLNA</sequence>
<evidence type="ECO:0000313" key="2">
    <source>
        <dbReference type="EMBL" id="KAF7420796.1"/>
    </source>
</evidence>
<name>A0A8H6ZIF7_PLEOS</name>
<keyword evidence="3" id="KW-1185">Reference proteome</keyword>